<feature type="transmembrane region" description="Helical" evidence="7">
    <location>
        <begin position="181"/>
        <end position="202"/>
    </location>
</feature>
<name>A0A507E312_9FUNG</name>
<protein>
    <recommendedName>
        <fullName evidence="8">Major facilitator superfamily (MFS) profile domain-containing protein</fullName>
    </recommendedName>
</protein>
<dbReference type="GO" id="GO:0022857">
    <property type="term" value="F:transmembrane transporter activity"/>
    <property type="evidence" value="ECO:0007669"/>
    <property type="project" value="InterPro"/>
</dbReference>
<reference evidence="9 10" key="1">
    <citation type="journal article" date="2019" name="Sci. Rep.">
        <title>Comparative genomics of chytrid fungi reveal insights into the obligate biotrophic and pathogenic lifestyle of Synchytrium endobioticum.</title>
        <authorList>
            <person name="van de Vossenberg B.T.L.H."/>
            <person name="Warris S."/>
            <person name="Nguyen H.D.T."/>
            <person name="van Gent-Pelzer M.P.E."/>
            <person name="Joly D.L."/>
            <person name="van de Geest H.C."/>
            <person name="Bonants P.J.M."/>
            <person name="Smith D.S."/>
            <person name="Levesque C.A."/>
            <person name="van der Lee T.A.J."/>
        </authorList>
    </citation>
    <scope>NUCLEOTIDE SEQUENCE [LARGE SCALE GENOMIC DNA]</scope>
    <source>
        <strain evidence="9 10">CBS 809.83</strain>
    </source>
</reference>
<dbReference type="PROSITE" id="PS50850">
    <property type="entry name" value="MFS"/>
    <property type="match status" value="1"/>
</dbReference>
<dbReference type="PANTHER" id="PTHR23504">
    <property type="entry name" value="MAJOR FACILITATOR SUPERFAMILY DOMAIN-CONTAINING PROTEIN 10"/>
    <property type="match status" value="1"/>
</dbReference>
<feature type="transmembrane region" description="Helical" evidence="7">
    <location>
        <begin position="319"/>
        <end position="339"/>
    </location>
</feature>
<gene>
    <name evidence="9" type="ORF">PhCBS80983_g03269</name>
</gene>
<keyword evidence="3 7" id="KW-0812">Transmembrane</keyword>
<dbReference type="STRING" id="109895.A0A507E312"/>
<dbReference type="FunFam" id="1.20.1250.20:FF:000223">
    <property type="entry name" value="Major facilitator superfamily domain-containing protein"/>
    <property type="match status" value="1"/>
</dbReference>
<organism evidence="9 10">
    <name type="scientific">Powellomyces hirtus</name>
    <dbReference type="NCBI Taxonomy" id="109895"/>
    <lineage>
        <taxon>Eukaryota</taxon>
        <taxon>Fungi</taxon>
        <taxon>Fungi incertae sedis</taxon>
        <taxon>Chytridiomycota</taxon>
        <taxon>Chytridiomycota incertae sedis</taxon>
        <taxon>Chytridiomycetes</taxon>
        <taxon>Spizellomycetales</taxon>
        <taxon>Powellomycetaceae</taxon>
        <taxon>Powellomyces</taxon>
    </lineage>
</organism>
<feature type="transmembrane region" description="Helical" evidence="7">
    <location>
        <begin position="351"/>
        <end position="369"/>
    </location>
</feature>
<feature type="transmembrane region" description="Helical" evidence="7">
    <location>
        <begin position="78"/>
        <end position="103"/>
    </location>
</feature>
<dbReference type="GO" id="GO:0016020">
    <property type="term" value="C:membrane"/>
    <property type="evidence" value="ECO:0007669"/>
    <property type="project" value="UniProtKB-SubCell"/>
</dbReference>
<comment type="caution">
    <text evidence="9">The sequence shown here is derived from an EMBL/GenBank/DDBJ whole genome shotgun (WGS) entry which is preliminary data.</text>
</comment>
<feature type="transmembrane region" description="Helical" evidence="7">
    <location>
        <begin position="222"/>
        <end position="242"/>
    </location>
</feature>
<dbReference type="Pfam" id="PF07690">
    <property type="entry name" value="MFS_1"/>
    <property type="match status" value="1"/>
</dbReference>
<dbReference type="InterPro" id="IPR036259">
    <property type="entry name" value="MFS_trans_sf"/>
</dbReference>
<keyword evidence="2" id="KW-0813">Transport</keyword>
<dbReference type="InterPro" id="IPR011701">
    <property type="entry name" value="MFS"/>
</dbReference>
<evidence type="ECO:0000259" key="8">
    <source>
        <dbReference type="PROSITE" id="PS50850"/>
    </source>
</evidence>
<dbReference type="Proteomes" id="UP000318582">
    <property type="component" value="Unassembled WGS sequence"/>
</dbReference>
<sequence>MNAALPRPKIDTVAAGRPPAFVRSTLTTVFVALLIDILAFTIILPLYPRILEHYEKVDGGNETSLYYRMRSYIQLFRGLLGVSGARFDIVLFGGALGSLFSFLQFVSSPVIGSLSDRFGRRTVLLASMLGNALSMLLWIFSESFGVFVCSRIVGGLTEGNVQMSIAVISDITTAQTRSKGLALVGIAFSLGFTVGPPLGAYFTSVDLTKVFPLLAGLPINQYSSPALFAFVLIVIETLYLFVKLPETRGYKTAASSNTESLSGSSSPRRSARLAEKALGTGPDYDSATTPTTAPTVSLSAGASAPPPPHIASRIHILSLLHFLFLFFFSGMEFTLTFLTHDRFGFSHAHQGRFLAFIGILSACVQGGYTRRVAHKLVHERTIVAQGILAAGLGLLVLGNWAWSVGYLYLGAAFLAFTSGTVVTGLTALASYETVETSTTAQLQQQQRHITTEHEDVGTGNRGRVLGHFRSVGQLGRSLGPLFACTTYWVLGSRAAYSIAAAAMLLLAAGTYYLVPPTTKKGNSAHSQSGMRKKEL</sequence>
<dbReference type="EMBL" id="QEAQ01000039">
    <property type="protein sequence ID" value="TPX58234.1"/>
    <property type="molecule type" value="Genomic_DNA"/>
</dbReference>
<dbReference type="Gene3D" id="1.20.1250.20">
    <property type="entry name" value="MFS general substrate transporter like domains"/>
    <property type="match status" value="1"/>
</dbReference>
<evidence type="ECO:0000256" key="3">
    <source>
        <dbReference type="ARBA" id="ARBA00022692"/>
    </source>
</evidence>
<evidence type="ECO:0000256" key="1">
    <source>
        <dbReference type="ARBA" id="ARBA00004141"/>
    </source>
</evidence>
<feature type="transmembrane region" description="Helical" evidence="7">
    <location>
        <begin position="20"/>
        <end position="47"/>
    </location>
</feature>
<dbReference type="SUPFAM" id="SSF103473">
    <property type="entry name" value="MFS general substrate transporter"/>
    <property type="match status" value="1"/>
</dbReference>
<evidence type="ECO:0000256" key="6">
    <source>
        <dbReference type="SAM" id="MobiDB-lite"/>
    </source>
</evidence>
<dbReference type="InterPro" id="IPR020846">
    <property type="entry name" value="MFS_dom"/>
</dbReference>
<feature type="compositionally biased region" description="Low complexity" evidence="6">
    <location>
        <begin position="287"/>
        <end position="299"/>
    </location>
</feature>
<dbReference type="AlphaFoldDB" id="A0A507E312"/>
<keyword evidence="10" id="KW-1185">Reference proteome</keyword>
<evidence type="ECO:0000313" key="10">
    <source>
        <dbReference type="Proteomes" id="UP000318582"/>
    </source>
</evidence>
<dbReference type="PANTHER" id="PTHR23504:SF31">
    <property type="entry name" value="MAJOR FACILITATOR SUPERFAMILY DOMAIN-CONTAINING PROTEIN 10"/>
    <property type="match status" value="1"/>
</dbReference>
<feature type="transmembrane region" description="Helical" evidence="7">
    <location>
        <begin position="496"/>
        <end position="514"/>
    </location>
</feature>
<evidence type="ECO:0000256" key="2">
    <source>
        <dbReference type="ARBA" id="ARBA00022448"/>
    </source>
</evidence>
<accession>A0A507E312</accession>
<keyword evidence="4 7" id="KW-1133">Transmembrane helix</keyword>
<feature type="region of interest" description="Disordered" evidence="6">
    <location>
        <begin position="278"/>
        <end position="299"/>
    </location>
</feature>
<comment type="subcellular location">
    <subcellularLocation>
        <location evidence="1">Membrane</location>
        <topology evidence="1">Multi-pass membrane protein</topology>
    </subcellularLocation>
</comment>
<keyword evidence="5 7" id="KW-0472">Membrane</keyword>
<evidence type="ECO:0000256" key="4">
    <source>
        <dbReference type="ARBA" id="ARBA00022989"/>
    </source>
</evidence>
<feature type="domain" description="Major facilitator superfamily (MFS) profile" evidence="8">
    <location>
        <begin position="25"/>
        <end position="518"/>
    </location>
</feature>
<feature type="transmembrane region" description="Helical" evidence="7">
    <location>
        <begin position="408"/>
        <end position="431"/>
    </location>
</feature>
<proteinExistence type="predicted"/>
<feature type="transmembrane region" description="Helical" evidence="7">
    <location>
        <begin position="381"/>
        <end position="402"/>
    </location>
</feature>
<evidence type="ECO:0000256" key="5">
    <source>
        <dbReference type="ARBA" id="ARBA00023136"/>
    </source>
</evidence>
<evidence type="ECO:0000256" key="7">
    <source>
        <dbReference type="SAM" id="Phobius"/>
    </source>
</evidence>
<evidence type="ECO:0000313" key="9">
    <source>
        <dbReference type="EMBL" id="TPX58234.1"/>
    </source>
</evidence>